<dbReference type="RefSeq" id="WP_394468913.1">
    <property type="nucleotide sequence ID" value="NZ_JBIGHY010000001.1"/>
</dbReference>
<keyword evidence="2" id="KW-1185">Reference proteome</keyword>
<comment type="caution">
    <text evidence="1">The sequence shown here is derived from an EMBL/GenBank/DDBJ whole genome shotgun (WGS) entry which is preliminary data.</text>
</comment>
<dbReference type="PANTHER" id="PTHR33221">
    <property type="entry name" value="WINGED HELIX-TURN-HELIX TRANSCRIPTIONAL REGULATOR, RRF2 FAMILY"/>
    <property type="match status" value="1"/>
</dbReference>
<dbReference type="SUPFAM" id="SSF46785">
    <property type="entry name" value="Winged helix' DNA-binding domain"/>
    <property type="match status" value="1"/>
</dbReference>
<dbReference type="InterPro" id="IPR036390">
    <property type="entry name" value="WH_DNA-bd_sf"/>
</dbReference>
<protein>
    <submittedName>
        <fullName evidence="1">Rrf2 family transcriptional regulator</fullName>
    </submittedName>
</protein>
<dbReference type="Gene3D" id="1.10.10.10">
    <property type="entry name" value="Winged helix-like DNA-binding domain superfamily/Winged helix DNA-binding domain"/>
    <property type="match status" value="1"/>
</dbReference>
<dbReference type="Proteomes" id="UP001606300">
    <property type="component" value="Unassembled WGS sequence"/>
</dbReference>
<sequence>MKSNSQLSDVLHVLLHMAESDGPATSDKLAMAMQTNPVVLRRLMTGLREAGLVASSKGHGGGWVLSCPLDRITLRDVHEALGAPRFVSLGFREDRPECLVALAVNEALGAAVRDAEVLLLERLGAVTLAALSRDFHHRLADHHAAGTPHRLEEHHHAD</sequence>
<name>A0ABW7ELA0_9BURK</name>
<accession>A0ABW7ELA0</accession>
<dbReference type="Pfam" id="PF02082">
    <property type="entry name" value="Rrf2"/>
    <property type="match status" value="1"/>
</dbReference>
<dbReference type="EMBL" id="JBIGHY010000001">
    <property type="protein sequence ID" value="MFG6412816.1"/>
    <property type="molecule type" value="Genomic_DNA"/>
</dbReference>
<reference evidence="1 2" key="1">
    <citation type="submission" date="2024-09" db="EMBL/GenBank/DDBJ databases">
        <title>Novel species of the genus Pelomonas and Roseateles isolated from streams.</title>
        <authorList>
            <person name="Lu H."/>
        </authorList>
    </citation>
    <scope>NUCLEOTIDE SEQUENCE [LARGE SCALE GENOMIC DNA]</scope>
    <source>
        <strain evidence="1 2">DC23W</strain>
    </source>
</reference>
<dbReference type="InterPro" id="IPR036388">
    <property type="entry name" value="WH-like_DNA-bd_sf"/>
</dbReference>
<gene>
    <name evidence="1" type="ORF">ACG02S_02775</name>
</gene>
<dbReference type="InterPro" id="IPR000944">
    <property type="entry name" value="Tscrpt_reg_Rrf2"/>
</dbReference>
<evidence type="ECO:0000313" key="1">
    <source>
        <dbReference type="EMBL" id="MFG6412816.1"/>
    </source>
</evidence>
<dbReference type="PANTHER" id="PTHR33221:SF15">
    <property type="entry name" value="HTH-TYPE TRANSCRIPTIONAL REGULATOR YWGB-RELATED"/>
    <property type="match status" value="1"/>
</dbReference>
<proteinExistence type="predicted"/>
<organism evidence="1 2">
    <name type="scientific">Pelomonas dachongensis</name>
    <dbReference type="NCBI Taxonomy" id="3299029"/>
    <lineage>
        <taxon>Bacteria</taxon>
        <taxon>Pseudomonadati</taxon>
        <taxon>Pseudomonadota</taxon>
        <taxon>Betaproteobacteria</taxon>
        <taxon>Burkholderiales</taxon>
        <taxon>Sphaerotilaceae</taxon>
        <taxon>Roseateles</taxon>
    </lineage>
</organism>
<evidence type="ECO:0000313" key="2">
    <source>
        <dbReference type="Proteomes" id="UP001606300"/>
    </source>
</evidence>
<dbReference type="PROSITE" id="PS51197">
    <property type="entry name" value="HTH_RRF2_2"/>
    <property type="match status" value="1"/>
</dbReference>